<gene>
    <name evidence="11" type="ORF">LTLLF_114515</name>
</gene>
<comment type="function">
    <text evidence="7 9">In muscle, parvalbumin is thought to be involved in relaxation after contraction. It binds two calcium ions.</text>
</comment>
<protein>
    <recommendedName>
        <fullName evidence="9">Parvalbumin</fullName>
    </recommendedName>
</protein>
<feature type="binding site" evidence="8">
    <location>
        <position position="93"/>
    </location>
    <ligand>
        <name>Ca(2+)</name>
        <dbReference type="ChEBI" id="CHEBI:29108"/>
        <label>2</label>
    </ligand>
</feature>
<evidence type="ECO:0000256" key="2">
    <source>
        <dbReference type="ARBA" id="ARBA00022723"/>
    </source>
</evidence>
<evidence type="ECO:0000313" key="12">
    <source>
        <dbReference type="Proteomes" id="UP000710432"/>
    </source>
</evidence>
<dbReference type="PROSITE" id="PS50222">
    <property type="entry name" value="EF_HAND_2"/>
    <property type="match status" value="1"/>
</dbReference>
<dbReference type="PANTHER" id="PTHR11653">
    <property type="entry name" value="PARVALBUMIN ALPHA"/>
    <property type="match status" value="1"/>
</dbReference>
<dbReference type="SUPFAM" id="SSF47473">
    <property type="entry name" value="EF-hand"/>
    <property type="match status" value="1"/>
</dbReference>
<organism evidence="11 12">
    <name type="scientific">Microtus ochrogaster</name>
    <name type="common">Prairie vole</name>
    <dbReference type="NCBI Taxonomy" id="79684"/>
    <lineage>
        <taxon>Eukaryota</taxon>
        <taxon>Metazoa</taxon>
        <taxon>Chordata</taxon>
        <taxon>Craniata</taxon>
        <taxon>Vertebrata</taxon>
        <taxon>Euteleostomi</taxon>
        <taxon>Mammalia</taxon>
        <taxon>Eutheria</taxon>
        <taxon>Euarchontoglires</taxon>
        <taxon>Glires</taxon>
        <taxon>Rodentia</taxon>
        <taxon>Myomorpha</taxon>
        <taxon>Muroidea</taxon>
        <taxon>Cricetidae</taxon>
        <taxon>Arvicolinae</taxon>
        <taxon>Microtus</taxon>
    </lineage>
</organism>
<dbReference type="PROSITE" id="PS51419">
    <property type="entry name" value="RAB"/>
    <property type="match status" value="1"/>
</dbReference>
<dbReference type="SUPFAM" id="SSF52540">
    <property type="entry name" value="P-loop containing nucleoside triphosphate hydrolases"/>
    <property type="match status" value="1"/>
</dbReference>
<dbReference type="GO" id="GO:0005737">
    <property type="term" value="C:cytoplasm"/>
    <property type="evidence" value="ECO:0007669"/>
    <property type="project" value="TreeGrafter"/>
</dbReference>
<dbReference type="Pfam" id="PF13499">
    <property type="entry name" value="EF-hand_7"/>
    <property type="match status" value="1"/>
</dbReference>
<keyword evidence="5 8" id="KW-0106">Calcium</keyword>
<keyword evidence="3" id="KW-0677">Repeat</keyword>
<dbReference type="SMART" id="SM00173">
    <property type="entry name" value="RAS"/>
    <property type="match status" value="1"/>
</dbReference>
<dbReference type="InterPro" id="IPR027417">
    <property type="entry name" value="P-loop_NTPase"/>
</dbReference>
<feature type="domain" description="EF-hand" evidence="10">
    <location>
        <begin position="39"/>
        <end position="74"/>
    </location>
</feature>
<evidence type="ECO:0000256" key="5">
    <source>
        <dbReference type="ARBA" id="ARBA00022837"/>
    </source>
</evidence>
<evidence type="ECO:0000256" key="4">
    <source>
        <dbReference type="ARBA" id="ARBA00022741"/>
    </source>
</evidence>
<accession>A0A8J6L8L2</accession>
<dbReference type="PROSITE" id="PS00018">
    <property type="entry name" value="EF_HAND_1"/>
    <property type="match status" value="1"/>
</dbReference>
<dbReference type="Pfam" id="PF00071">
    <property type="entry name" value="Ras"/>
    <property type="match status" value="2"/>
</dbReference>
<feature type="binding site" evidence="8">
    <location>
        <position position="97"/>
    </location>
    <ligand>
        <name>Ca(2+)</name>
        <dbReference type="ChEBI" id="CHEBI:29108"/>
        <label>2</label>
    </ligand>
</feature>
<evidence type="ECO:0000256" key="3">
    <source>
        <dbReference type="ARBA" id="ARBA00022737"/>
    </source>
</evidence>
<evidence type="ECO:0000256" key="7">
    <source>
        <dbReference type="ARBA" id="ARBA00025308"/>
    </source>
</evidence>
<dbReference type="CDD" id="cd16254">
    <property type="entry name" value="EFh_parvalbumin_alpha"/>
    <property type="match status" value="1"/>
</dbReference>
<dbReference type="PRINTS" id="PR01697">
    <property type="entry name" value="PARVALBUMIN"/>
</dbReference>
<feature type="binding site" evidence="8">
    <location>
        <position position="58"/>
    </location>
    <ligand>
        <name>Ca(2+)</name>
        <dbReference type="ChEBI" id="CHEBI:29108"/>
        <label>1</label>
    </ligand>
</feature>
<feature type="binding site" evidence="8">
    <location>
        <position position="52"/>
    </location>
    <ligand>
        <name>Ca(2+)</name>
        <dbReference type="ChEBI" id="CHEBI:29108"/>
        <label>1</label>
    </ligand>
</feature>
<feature type="binding site" evidence="8">
    <location>
        <position position="63"/>
    </location>
    <ligand>
        <name>Ca(2+)</name>
        <dbReference type="ChEBI" id="CHEBI:29108"/>
        <label>1</label>
    </ligand>
</feature>
<keyword evidence="6" id="KW-0514">Muscle protein</keyword>
<feature type="binding site" evidence="8">
    <location>
        <position position="91"/>
    </location>
    <ligand>
        <name>Ca(2+)</name>
        <dbReference type="ChEBI" id="CHEBI:29108"/>
        <label>2</label>
    </ligand>
</feature>
<dbReference type="Proteomes" id="UP000710432">
    <property type="component" value="Unassembled WGS sequence"/>
</dbReference>
<feature type="binding site" evidence="8">
    <location>
        <position position="95"/>
    </location>
    <ligand>
        <name>Ca(2+)</name>
        <dbReference type="ChEBI" id="CHEBI:29108"/>
        <label>2</label>
    </ligand>
</feature>
<evidence type="ECO:0000313" key="11">
    <source>
        <dbReference type="EMBL" id="KAH0518872.1"/>
    </source>
</evidence>
<dbReference type="AlphaFoldDB" id="A0A8J6L8L2"/>
<evidence type="ECO:0000256" key="8">
    <source>
        <dbReference type="PIRSR" id="PIRSR608080-1"/>
    </source>
</evidence>
<reference evidence="11" key="1">
    <citation type="submission" date="2020-03" db="EMBL/GenBank/DDBJ databases">
        <title>Studies in the Genomics of Life Span.</title>
        <authorList>
            <person name="Glass D."/>
        </authorList>
    </citation>
    <scope>NUCLEOTIDE SEQUENCE</scope>
    <source>
        <strain evidence="11">LTLLF</strain>
        <tissue evidence="11">Muscle</tissue>
    </source>
</reference>
<dbReference type="Gene3D" id="3.40.50.300">
    <property type="entry name" value="P-loop containing nucleotide triphosphate hydrolases"/>
    <property type="match status" value="1"/>
</dbReference>
<feature type="binding site" evidence="8">
    <location>
        <position position="56"/>
    </location>
    <ligand>
        <name>Ca(2+)</name>
        <dbReference type="ChEBI" id="CHEBI:29108"/>
        <label>1</label>
    </ligand>
</feature>
<evidence type="ECO:0000256" key="9">
    <source>
        <dbReference type="RuleBase" id="RU368048"/>
    </source>
</evidence>
<comment type="similarity">
    <text evidence="1 9">Belongs to the parvalbumin family.</text>
</comment>
<dbReference type="SMART" id="SM00174">
    <property type="entry name" value="RHO"/>
    <property type="match status" value="1"/>
</dbReference>
<evidence type="ECO:0000259" key="10">
    <source>
        <dbReference type="PROSITE" id="PS50222"/>
    </source>
</evidence>
<evidence type="ECO:0000256" key="1">
    <source>
        <dbReference type="ARBA" id="ARBA00009753"/>
    </source>
</evidence>
<dbReference type="SMART" id="SM00054">
    <property type="entry name" value="EFh"/>
    <property type="match status" value="2"/>
</dbReference>
<dbReference type="InterPro" id="IPR001806">
    <property type="entry name" value="Small_GTPase"/>
</dbReference>
<proteinExistence type="inferred from homology"/>
<dbReference type="InterPro" id="IPR011992">
    <property type="entry name" value="EF-hand-dom_pair"/>
</dbReference>
<dbReference type="InterPro" id="IPR002048">
    <property type="entry name" value="EF_hand_dom"/>
</dbReference>
<dbReference type="PANTHER" id="PTHR11653:SF2">
    <property type="entry name" value="PARVALBUMIN ALPHA"/>
    <property type="match status" value="1"/>
</dbReference>
<feature type="binding site" evidence="8">
    <location>
        <position position="54"/>
    </location>
    <ligand>
        <name>Ca(2+)</name>
        <dbReference type="ChEBI" id="CHEBI:29108"/>
        <label>1</label>
    </ligand>
</feature>
<dbReference type="Gene3D" id="1.10.238.10">
    <property type="entry name" value="EF-hand"/>
    <property type="match status" value="1"/>
</dbReference>
<dbReference type="FunFam" id="1.10.238.10:FF:000060">
    <property type="entry name" value="Parvalbumin, thymic"/>
    <property type="match status" value="1"/>
</dbReference>
<dbReference type="GO" id="GO:0005509">
    <property type="term" value="F:calcium ion binding"/>
    <property type="evidence" value="ECO:0007669"/>
    <property type="project" value="UniProtKB-UniRule"/>
</dbReference>
<dbReference type="InterPro" id="IPR018247">
    <property type="entry name" value="EF_Hand_1_Ca_BS"/>
</dbReference>
<evidence type="ECO:0000256" key="6">
    <source>
        <dbReference type="ARBA" id="ARBA00023179"/>
    </source>
</evidence>
<dbReference type="InterPro" id="IPR008080">
    <property type="entry name" value="Parvalbumin"/>
</dbReference>
<dbReference type="SMART" id="SM00175">
    <property type="entry name" value="RAB"/>
    <property type="match status" value="1"/>
</dbReference>
<name>A0A8J6L8L2_MICOH</name>
<sequence>MSMTDLLSAEDIKKAIGAFAAADSFDHKRFFQMVGLKKKSPDDVKKVFHILDKDKSGFIEEDELGFLLKGFSSDARDLSAKETKTLLAAGDKDGDGKIGVEGLKPLVTLSAEAHICELSRNEQRAISLVDRSGESCLVSRCWMRIGYAPAALQNPTLEQGSAAEGLLPNCHPIVTSLDFVNQTKEIIVMCLVTMVKLAAKCILAGDPAVGKTALVQMFRSDGTHFQKNYTLTTGVDLVVKTVPVLDTNDSVWENPNVLCLVYDVTNEQSFNSCTKWLEKVRAQTPGTFLPAGVLVGTKTDLAGRRTVDTAQAQAWALGQGLEFFETSVKEMDNYEAPFHCLAKQFHQLYREKVDMFHTLV</sequence>
<comment type="caution">
    <text evidence="11">The sequence shown here is derived from an EMBL/GenBank/DDBJ whole genome shotgun (WGS) entry which is preliminary data.</text>
</comment>
<dbReference type="EMBL" id="JAATJU010009100">
    <property type="protein sequence ID" value="KAH0518872.1"/>
    <property type="molecule type" value="Genomic_DNA"/>
</dbReference>
<keyword evidence="2 8" id="KW-0479">Metal-binding</keyword>
<dbReference type="GO" id="GO:0005525">
    <property type="term" value="F:GTP binding"/>
    <property type="evidence" value="ECO:0007669"/>
    <property type="project" value="InterPro"/>
</dbReference>
<keyword evidence="4" id="KW-0547">Nucleotide-binding</keyword>
<dbReference type="GO" id="GO:0003924">
    <property type="term" value="F:GTPase activity"/>
    <property type="evidence" value="ECO:0007669"/>
    <property type="project" value="InterPro"/>
</dbReference>